<organism evidence="1 2">
    <name type="scientific">Botryotinia fuckeliana (strain T4)</name>
    <name type="common">Noble rot fungus</name>
    <name type="synonym">Botrytis cinerea</name>
    <dbReference type="NCBI Taxonomy" id="999810"/>
    <lineage>
        <taxon>Eukaryota</taxon>
        <taxon>Fungi</taxon>
        <taxon>Dikarya</taxon>
        <taxon>Ascomycota</taxon>
        <taxon>Pezizomycotina</taxon>
        <taxon>Leotiomycetes</taxon>
        <taxon>Helotiales</taxon>
        <taxon>Sclerotiniaceae</taxon>
        <taxon>Botrytis</taxon>
    </lineage>
</organism>
<proteinExistence type="predicted"/>
<accession>G2YWS3</accession>
<protein>
    <submittedName>
        <fullName evidence="1">Uncharacterized protein</fullName>
    </submittedName>
</protein>
<name>G2YWS3_BOTF4</name>
<reference evidence="2" key="1">
    <citation type="journal article" date="2011" name="PLoS Genet.">
        <title>Genomic analysis of the necrotrophic fungal pathogens Sclerotinia sclerotiorum and Botrytis cinerea.</title>
        <authorList>
            <person name="Amselem J."/>
            <person name="Cuomo C.A."/>
            <person name="van Kan J.A."/>
            <person name="Viaud M."/>
            <person name="Benito E.P."/>
            <person name="Couloux A."/>
            <person name="Coutinho P.M."/>
            <person name="de Vries R.P."/>
            <person name="Dyer P.S."/>
            <person name="Fillinger S."/>
            <person name="Fournier E."/>
            <person name="Gout L."/>
            <person name="Hahn M."/>
            <person name="Kohn L."/>
            <person name="Lapalu N."/>
            <person name="Plummer K.M."/>
            <person name="Pradier J.M."/>
            <person name="Quevillon E."/>
            <person name="Sharon A."/>
            <person name="Simon A."/>
            <person name="ten Have A."/>
            <person name="Tudzynski B."/>
            <person name="Tudzynski P."/>
            <person name="Wincker P."/>
            <person name="Andrew M."/>
            <person name="Anthouard V."/>
            <person name="Beever R.E."/>
            <person name="Beffa R."/>
            <person name="Benoit I."/>
            <person name="Bouzid O."/>
            <person name="Brault B."/>
            <person name="Chen Z."/>
            <person name="Choquer M."/>
            <person name="Collemare J."/>
            <person name="Cotton P."/>
            <person name="Danchin E.G."/>
            <person name="Da Silva C."/>
            <person name="Gautier A."/>
            <person name="Giraud C."/>
            <person name="Giraud T."/>
            <person name="Gonzalez C."/>
            <person name="Grossetete S."/>
            <person name="Guldener U."/>
            <person name="Henrissat B."/>
            <person name="Howlett B.J."/>
            <person name="Kodira C."/>
            <person name="Kretschmer M."/>
            <person name="Lappartient A."/>
            <person name="Leroch M."/>
            <person name="Levis C."/>
            <person name="Mauceli E."/>
            <person name="Neuveglise C."/>
            <person name="Oeser B."/>
            <person name="Pearson M."/>
            <person name="Poulain J."/>
            <person name="Poussereau N."/>
            <person name="Quesneville H."/>
            <person name="Rascle C."/>
            <person name="Schumacher J."/>
            <person name="Segurens B."/>
            <person name="Sexton A."/>
            <person name="Silva E."/>
            <person name="Sirven C."/>
            <person name="Soanes D.M."/>
            <person name="Talbot N.J."/>
            <person name="Templeton M."/>
            <person name="Yandava C."/>
            <person name="Yarden O."/>
            <person name="Zeng Q."/>
            <person name="Rollins J.A."/>
            <person name="Lebrun M.H."/>
            <person name="Dickman M."/>
        </authorList>
    </citation>
    <scope>NUCLEOTIDE SEQUENCE [LARGE SCALE GENOMIC DNA]</scope>
    <source>
        <strain evidence="2">T4</strain>
    </source>
</reference>
<sequence>MSVAFLVARVSEVAFEMTEKYYFGRMKTRKLLDPLRFLK</sequence>
<dbReference type="EMBL" id="FQ790358">
    <property type="protein sequence ID" value="CCD56071.1"/>
    <property type="molecule type" value="Genomic_DNA"/>
</dbReference>
<dbReference type="HOGENOM" id="CLU_3319974_0_0_1"/>
<dbReference type="AlphaFoldDB" id="G2YWS3"/>
<dbReference type="Proteomes" id="UP000008177">
    <property type="component" value="Unplaced contigs"/>
</dbReference>
<evidence type="ECO:0000313" key="2">
    <source>
        <dbReference type="Proteomes" id="UP000008177"/>
    </source>
</evidence>
<gene>
    <name evidence="1" type="ORF">BofuT4_uP152030.1</name>
</gene>
<evidence type="ECO:0000313" key="1">
    <source>
        <dbReference type="EMBL" id="CCD56071.1"/>
    </source>
</evidence>
<dbReference type="InParanoid" id="G2YWS3"/>